<sequence length="175" mass="18752">MSIPHQNAFATREACATAFPVLARLAVGFSELARLNLSMYGAVLAEAQKSRESVLSLQTSELFAWLPGNLMLSIAAQWGADTSAMMDMALQTTATLNRFAFASYVETVQHATGMCTSIPRSVRGVDVIDVHHCAVAVTPTTVRHDIALKNHLARGTAPADRGGEVLPEDVACRPQ</sequence>
<gene>
    <name evidence="2" type="ORF">L5014_34080</name>
</gene>
<feature type="region of interest" description="Disordered" evidence="1">
    <location>
        <begin position="156"/>
        <end position="175"/>
    </location>
</feature>
<dbReference type="AlphaFoldDB" id="A0A9X1ZYD9"/>
<evidence type="ECO:0008006" key="4">
    <source>
        <dbReference type="Google" id="ProtNLM"/>
    </source>
</evidence>
<evidence type="ECO:0000256" key="1">
    <source>
        <dbReference type="SAM" id="MobiDB-lite"/>
    </source>
</evidence>
<name>A0A9X1ZYD9_9BURK</name>
<comment type="caution">
    <text evidence="2">The sequence shown here is derived from an EMBL/GenBank/DDBJ whole genome shotgun (WGS) entry which is preliminary data.</text>
</comment>
<dbReference type="Proteomes" id="UP001139308">
    <property type="component" value="Unassembled WGS sequence"/>
</dbReference>
<protein>
    <recommendedName>
        <fullName evidence="4">Phasin family protein</fullName>
    </recommendedName>
</protein>
<dbReference type="RefSeq" id="WP_238468302.1">
    <property type="nucleotide sequence ID" value="NZ_JAKLJA010000056.1"/>
</dbReference>
<organism evidence="2 3">
    <name type="scientific">Paraburkholderia tagetis</name>
    <dbReference type="NCBI Taxonomy" id="2913261"/>
    <lineage>
        <taxon>Bacteria</taxon>
        <taxon>Pseudomonadati</taxon>
        <taxon>Pseudomonadota</taxon>
        <taxon>Betaproteobacteria</taxon>
        <taxon>Burkholderiales</taxon>
        <taxon>Burkholderiaceae</taxon>
        <taxon>Paraburkholderia</taxon>
    </lineage>
</organism>
<proteinExistence type="predicted"/>
<keyword evidence="3" id="KW-1185">Reference proteome</keyword>
<reference evidence="2" key="1">
    <citation type="submission" date="2022-01" db="EMBL/GenBank/DDBJ databases">
        <title>Genome sequence and assembly of Parabukholderia sp. RG36.</title>
        <authorList>
            <person name="Chhetri G."/>
        </authorList>
    </citation>
    <scope>NUCLEOTIDE SEQUENCE</scope>
    <source>
        <strain evidence="2">RG36</strain>
    </source>
</reference>
<evidence type="ECO:0000313" key="2">
    <source>
        <dbReference type="EMBL" id="MCG5078302.1"/>
    </source>
</evidence>
<evidence type="ECO:0000313" key="3">
    <source>
        <dbReference type="Proteomes" id="UP001139308"/>
    </source>
</evidence>
<accession>A0A9X1ZYD9</accession>
<dbReference type="EMBL" id="JAKLJA010000056">
    <property type="protein sequence ID" value="MCG5078302.1"/>
    <property type="molecule type" value="Genomic_DNA"/>
</dbReference>